<feature type="domain" description="ComEC/Rec2-related protein" evidence="7">
    <location>
        <begin position="115"/>
        <end position="361"/>
    </location>
</feature>
<dbReference type="PANTHER" id="PTHR30619">
    <property type="entry name" value="DNA INTERNALIZATION/COMPETENCE PROTEIN COMEC/REC2"/>
    <property type="match status" value="1"/>
</dbReference>
<evidence type="ECO:0000256" key="5">
    <source>
        <dbReference type="ARBA" id="ARBA00023136"/>
    </source>
</evidence>
<feature type="transmembrane region" description="Helical" evidence="6">
    <location>
        <begin position="219"/>
        <end position="239"/>
    </location>
</feature>
<dbReference type="EMBL" id="BOPZ01000004">
    <property type="protein sequence ID" value="GIM28108.1"/>
    <property type="molecule type" value="Genomic_DNA"/>
</dbReference>
<comment type="caution">
    <text evidence="8">The sequence shown here is derived from an EMBL/GenBank/DDBJ whole genome shotgun (WGS) entry which is preliminary data.</text>
</comment>
<reference evidence="8" key="1">
    <citation type="submission" date="2021-03" db="EMBL/GenBank/DDBJ databases">
        <title>Taxonomic study of Clostridium polyendosporum from meadow-gley soil under rice.</title>
        <authorList>
            <person name="Kobayashi H."/>
            <person name="Tanizawa Y."/>
            <person name="Yagura M."/>
        </authorList>
    </citation>
    <scope>NUCLEOTIDE SEQUENCE</scope>
    <source>
        <strain evidence="8">JCM 30710</strain>
    </source>
</reference>
<comment type="subcellular location">
    <subcellularLocation>
        <location evidence="1">Cell membrane</location>
        <topology evidence="1">Multi-pass membrane protein</topology>
    </subcellularLocation>
</comment>
<evidence type="ECO:0000259" key="7">
    <source>
        <dbReference type="Pfam" id="PF03772"/>
    </source>
</evidence>
<evidence type="ECO:0000256" key="6">
    <source>
        <dbReference type="SAM" id="Phobius"/>
    </source>
</evidence>
<protein>
    <submittedName>
        <fullName evidence="8">Competence protein ComEC</fullName>
    </submittedName>
</protein>
<dbReference type="PANTHER" id="PTHR30619:SF1">
    <property type="entry name" value="RECOMBINATION PROTEIN 2"/>
    <property type="match status" value="1"/>
</dbReference>
<feature type="transmembrane region" description="Helical" evidence="6">
    <location>
        <begin position="251"/>
        <end position="274"/>
    </location>
</feature>
<feature type="transmembrane region" description="Helical" evidence="6">
    <location>
        <begin position="342"/>
        <end position="361"/>
    </location>
</feature>
<keyword evidence="3 6" id="KW-0812">Transmembrane</keyword>
<dbReference type="Pfam" id="PF03772">
    <property type="entry name" value="Competence"/>
    <property type="match status" value="1"/>
</dbReference>
<dbReference type="Proteomes" id="UP000679179">
    <property type="component" value="Unassembled WGS sequence"/>
</dbReference>
<evidence type="ECO:0000313" key="9">
    <source>
        <dbReference type="Proteomes" id="UP000679179"/>
    </source>
</evidence>
<feature type="transmembrane region" description="Helical" evidence="6">
    <location>
        <begin position="132"/>
        <end position="150"/>
    </location>
</feature>
<dbReference type="GO" id="GO:0005886">
    <property type="term" value="C:plasma membrane"/>
    <property type="evidence" value="ECO:0007669"/>
    <property type="project" value="UniProtKB-SubCell"/>
</dbReference>
<gene>
    <name evidence="8" type="ORF">CPJCM30710_07740</name>
</gene>
<sequence length="506" mass="58568">MNSWNYYSIDITDIKDFNIKVTDTKKSVVEYEGRKVYLSGKIPNVQEGTNYLVHGSFKKDRKIEEGIIGTIYINKYTKLNEGIYFQIFSFQENIYSKLKDKLGEEGAAIVSSSSFGNTTYLKKEQNEEMNKLGIVHVISVSGFHLAVLYTLLEKVLGFKITLVISFFYLIFTGGKPPTLRAFIMIAILKFSKKLYRNYDAISSLCFSALLLIFYKPYYIYDLGFILSYLSTLGIILFYEILRRKLYMFPEYINNTISISLSAQVFTFPVVILTINTFSPNFLWGNLLILPIFTGIVILGNIALVVIWNPLLFNLCCYGLKILLIALNGGITIINWFSLPIVYMNSIICYHYCSVLICFFMTKKGFDRFKLMPIALTLAAILSIFSFYPKLTYINSRFEKGILIEYGFHRLLLTDVSNAYYLENMKKEFQPTEVLRNYNKSSFKVGKNIITFNDNGKSFWVICSDKKYFLTENKENKTFDNYYDIIKLNENNNITFRLSKDKLTAIK</sequence>
<feature type="transmembrane region" description="Helical" evidence="6">
    <location>
        <begin position="156"/>
        <end position="174"/>
    </location>
</feature>
<dbReference type="InterPro" id="IPR004477">
    <property type="entry name" value="ComEC_N"/>
</dbReference>
<dbReference type="NCBIfam" id="TIGR00360">
    <property type="entry name" value="ComEC_N-term"/>
    <property type="match status" value="1"/>
</dbReference>
<feature type="transmembrane region" description="Helical" evidence="6">
    <location>
        <begin position="368"/>
        <end position="387"/>
    </location>
</feature>
<proteinExistence type="predicted"/>
<dbReference type="InterPro" id="IPR052159">
    <property type="entry name" value="Competence_DNA_uptake"/>
</dbReference>
<dbReference type="AlphaFoldDB" id="A0A919RYW0"/>
<feature type="transmembrane region" description="Helical" evidence="6">
    <location>
        <begin position="286"/>
        <end position="307"/>
    </location>
</feature>
<accession>A0A919RYW0</accession>
<keyword evidence="9" id="KW-1185">Reference proteome</keyword>
<keyword evidence="5 6" id="KW-0472">Membrane</keyword>
<feature type="transmembrane region" description="Helical" evidence="6">
    <location>
        <begin position="314"/>
        <end position="336"/>
    </location>
</feature>
<feature type="transmembrane region" description="Helical" evidence="6">
    <location>
        <begin position="195"/>
        <end position="213"/>
    </location>
</feature>
<evidence type="ECO:0000313" key="8">
    <source>
        <dbReference type="EMBL" id="GIM28108.1"/>
    </source>
</evidence>
<name>A0A919RYW0_9CLOT</name>
<evidence type="ECO:0000256" key="3">
    <source>
        <dbReference type="ARBA" id="ARBA00022692"/>
    </source>
</evidence>
<evidence type="ECO:0000256" key="1">
    <source>
        <dbReference type="ARBA" id="ARBA00004651"/>
    </source>
</evidence>
<evidence type="ECO:0000256" key="4">
    <source>
        <dbReference type="ARBA" id="ARBA00022989"/>
    </source>
</evidence>
<evidence type="ECO:0000256" key="2">
    <source>
        <dbReference type="ARBA" id="ARBA00022475"/>
    </source>
</evidence>
<keyword evidence="4 6" id="KW-1133">Transmembrane helix</keyword>
<organism evidence="8 9">
    <name type="scientific">Clostridium polyendosporum</name>
    <dbReference type="NCBI Taxonomy" id="69208"/>
    <lineage>
        <taxon>Bacteria</taxon>
        <taxon>Bacillati</taxon>
        <taxon>Bacillota</taxon>
        <taxon>Clostridia</taxon>
        <taxon>Eubacteriales</taxon>
        <taxon>Clostridiaceae</taxon>
        <taxon>Clostridium</taxon>
    </lineage>
</organism>
<keyword evidence="2" id="KW-1003">Cell membrane</keyword>